<proteinExistence type="predicted"/>
<evidence type="ECO:0000256" key="3">
    <source>
        <dbReference type="SAM" id="SignalP"/>
    </source>
</evidence>
<name>A0A9X6NBY8_HYPEX</name>
<protein>
    <recommendedName>
        <fullName evidence="6">UPAR/Ly6 domain-containing protein</fullName>
    </recommendedName>
</protein>
<dbReference type="OrthoDB" id="10400864at2759"/>
<evidence type="ECO:0000256" key="2">
    <source>
        <dbReference type="ARBA" id="ARBA00023180"/>
    </source>
</evidence>
<evidence type="ECO:0000313" key="4">
    <source>
        <dbReference type="EMBL" id="OWA50413.1"/>
    </source>
</evidence>
<dbReference type="GO" id="GO:0032222">
    <property type="term" value="P:regulation of synaptic transmission, cholinergic"/>
    <property type="evidence" value="ECO:0007669"/>
    <property type="project" value="InterPro"/>
</dbReference>
<keyword evidence="2" id="KW-0325">Glycoprotein</keyword>
<keyword evidence="5" id="KW-1185">Reference proteome</keyword>
<evidence type="ECO:0000313" key="5">
    <source>
        <dbReference type="Proteomes" id="UP000192578"/>
    </source>
</evidence>
<evidence type="ECO:0008006" key="6">
    <source>
        <dbReference type="Google" id="ProtNLM"/>
    </source>
</evidence>
<dbReference type="Proteomes" id="UP000192578">
    <property type="component" value="Unassembled WGS sequence"/>
</dbReference>
<keyword evidence="1 3" id="KW-0732">Signal</keyword>
<dbReference type="Pfam" id="PF17064">
    <property type="entry name" value="QVR"/>
    <property type="match status" value="1"/>
</dbReference>
<sequence>MNFLKIVLVLVGLMIGSVAAAGGFQCYSCFPDGPNMQKCNEPQESQLVSCPARPDGSQACWMTIKEDVDKSFIVSRGCGRAMEAPGLRNDECKKSKDKTTGSTDQICNCATSRCNKNNCRNKSRCFL</sequence>
<evidence type="ECO:0000256" key="1">
    <source>
        <dbReference type="ARBA" id="ARBA00022729"/>
    </source>
</evidence>
<dbReference type="EMBL" id="MTYJ01000192">
    <property type="protein sequence ID" value="OWA50413.1"/>
    <property type="molecule type" value="Genomic_DNA"/>
</dbReference>
<dbReference type="InterPro" id="IPR031424">
    <property type="entry name" value="QVR-like"/>
</dbReference>
<feature type="signal peptide" evidence="3">
    <location>
        <begin position="1"/>
        <end position="20"/>
    </location>
</feature>
<dbReference type="GO" id="GO:0030431">
    <property type="term" value="P:sleep"/>
    <property type="evidence" value="ECO:0007669"/>
    <property type="project" value="InterPro"/>
</dbReference>
<accession>A0A9X6NBY8</accession>
<comment type="caution">
    <text evidence="4">The sequence shown here is derived from an EMBL/GenBank/DDBJ whole genome shotgun (WGS) entry which is preliminary data.</text>
</comment>
<gene>
    <name evidence="4" type="ORF">BV898_14930</name>
</gene>
<organism evidence="4 5">
    <name type="scientific">Hypsibius exemplaris</name>
    <name type="common">Freshwater tardigrade</name>
    <dbReference type="NCBI Taxonomy" id="2072580"/>
    <lineage>
        <taxon>Eukaryota</taxon>
        <taxon>Metazoa</taxon>
        <taxon>Ecdysozoa</taxon>
        <taxon>Tardigrada</taxon>
        <taxon>Eutardigrada</taxon>
        <taxon>Parachela</taxon>
        <taxon>Hypsibioidea</taxon>
        <taxon>Hypsibiidae</taxon>
        <taxon>Hypsibius</taxon>
    </lineage>
</organism>
<reference evidence="5" key="1">
    <citation type="submission" date="2017-01" db="EMBL/GenBank/DDBJ databases">
        <title>Comparative genomics of anhydrobiosis in the tardigrade Hypsibius dujardini.</title>
        <authorList>
            <person name="Yoshida Y."/>
            <person name="Koutsovoulos G."/>
            <person name="Laetsch D."/>
            <person name="Stevens L."/>
            <person name="Kumar S."/>
            <person name="Horikawa D."/>
            <person name="Ishino K."/>
            <person name="Komine S."/>
            <person name="Tomita M."/>
            <person name="Blaxter M."/>
            <person name="Arakawa K."/>
        </authorList>
    </citation>
    <scope>NUCLEOTIDE SEQUENCE [LARGE SCALE GENOMIC DNA]</scope>
    <source>
        <strain evidence="5">Z151</strain>
    </source>
</reference>
<feature type="chain" id="PRO_5040964327" description="UPAR/Ly6 domain-containing protein" evidence="3">
    <location>
        <begin position="21"/>
        <end position="127"/>
    </location>
</feature>
<dbReference type="AlphaFoldDB" id="A0A9X6NBY8"/>